<dbReference type="Proteomes" id="UP000026915">
    <property type="component" value="Chromosome 5"/>
</dbReference>
<dbReference type="HOGENOM" id="CLU_1996722_0_0_1"/>
<dbReference type="Gramene" id="EOY10692">
    <property type="protein sequence ID" value="EOY10692"/>
    <property type="gene ID" value="TCM_025994"/>
</dbReference>
<keyword evidence="3" id="KW-1185">Reference proteome</keyword>
<evidence type="ECO:0000256" key="1">
    <source>
        <dbReference type="SAM" id="MobiDB-lite"/>
    </source>
</evidence>
<dbReference type="AlphaFoldDB" id="A0A061F222"/>
<gene>
    <name evidence="2" type="ORF">TCM_025994</name>
</gene>
<organism evidence="2 3">
    <name type="scientific">Theobroma cacao</name>
    <name type="common">Cacao</name>
    <name type="synonym">Cocoa</name>
    <dbReference type="NCBI Taxonomy" id="3641"/>
    <lineage>
        <taxon>Eukaryota</taxon>
        <taxon>Viridiplantae</taxon>
        <taxon>Streptophyta</taxon>
        <taxon>Embryophyta</taxon>
        <taxon>Tracheophyta</taxon>
        <taxon>Spermatophyta</taxon>
        <taxon>Magnoliopsida</taxon>
        <taxon>eudicotyledons</taxon>
        <taxon>Gunneridae</taxon>
        <taxon>Pentapetalae</taxon>
        <taxon>rosids</taxon>
        <taxon>malvids</taxon>
        <taxon>Malvales</taxon>
        <taxon>Malvaceae</taxon>
        <taxon>Byttnerioideae</taxon>
        <taxon>Theobroma</taxon>
    </lineage>
</organism>
<sequence>MDAGNVLEAMKAELEMMREEKIWMDECLAAAEIELEETKRVIEEYKDMEKLANDLLNFVLGAGGNDVHDNRQINLDEETIKALLEETVRDFAEEINKAHSRVSRPVNGGNGGRYDDGIGDQNLDGSNTDVTGGGGSSKGGNSGGRPE</sequence>
<proteinExistence type="predicted"/>
<feature type="region of interest" description="Disordered" evidence="1">
    <location>
        <begin position="99"/>
        <end position="147"/>
    </location>
</feature>
<dbReference type="EMBL" id="CM001883">
    <property type="protein sequence ID" value="EOY10692.1"/>
    <property type="molecule type" value="Genomic_DNA"/>
</dbReference>
<evidence type="ECO:0000313" key="3">
    <source>
        <dbReference type="Proteomes" id="UP000026915"/>
    </source>
</evidence>
<evidence type="ECO:0000313" key="2">
    <source>
        <dbReference type="EMBL" id="EOY10692.1"/>
    </source>
</evidence>
<dbReference type="OMA" id="MREEKIW"/>
<feature type="compositionally biased region" description="Gly residues" evidence="1">
    <location>
        <begin position="131"/>
        <end position="147"/>
    </location>
</feature>
<protein>
    <submittedName>
        <fullName evidence="2">Uncharacterized protein</fullName>
    </submittedName>
</protein>
<reference evidence="2 3" key="1">
    <citation type="journal article" date="2013" name="Genome Biol.">
        <title>The genome sequence of the most widely cultivated cacao type and its use to identify candidate genes regulating pod color.</title>
        <authorList>
            <person name="Motamayor J.C."/>
            <person name="Mockaitis K."/>
            <person name="Schmutz J."/>
            <person name="Haiminen N."/>
            <person name="Iii D.L."/>
            <person name="Cornejo O."/>
            <person name="Findley S.D."/>
            <person name="Zheng P."/>
            <person name="Utro F."/>
            <person name="Royaert S."/>
            <person name="Saski C."/>
            <person name="Jenkins J."/>
            <person name="Podicheti R."/>
            <person name="Zhao M."/>
            <person name="Scheffler B.E."/>
            <person name="Stack J.C."/>
            <person name="Feltus F.A."/>
            <person name="Mustiga G.M."/>
            <person name="Amores F."/>
            <person name="Phillips W."/>
            <person name="Marelli J.P."/>
            <person name="May G.D."/>
            <person name="Shapiro H."/>
            <person name="Ma J."/>
            <person name="Bustamante C.D."/>
            <person name="Schnell R.J."/>
            <person name="Main D."/>
            <person name="Gilbert D."/>
            <person name="Parida L."/>
            <person name="Kuhn D.N."/>
        </authorList>
    </citation>
    <scope>NUCLEOTIDE SEQUENCE [LARGE SCALE GENOMIC DNA]</scope>
    <source>
        <strain evidence="3">cv. Matina 1-6</strain>
    </source>
</reference>
<accession>A0A061F222</accession>
<dbReference type="InParanoid" id="A0A061F222"/>
<name>A0A061F222_THECC</name>